<dbReference type="Pfam" id="PF09285">
    <property type="entry name" value="Elong-fact-P_C"/>
    <property type="match status" value="1"/>
</dbReference>
<evidence type="ECO:0000259" key="2">
    <source>
        <dbReference type="SMART" id="SM00841"/>
    </source>
</evidence>
<dbReference type="Gene3D" id="2.30.30.30">
    <property type="match status" value="1"/>
</dbReference>
<dbReference type="PIRSF" id="PIRSF005901">
    <property type="entry name" value="EF-P"/>
    <property type="match status" value="1"/>
</dbReference>
<evidence type="ECO:0000313" key="4">
    <source>
        <dbReference type="Proteomes" id="UP000230273"/>
    </source>
</evidence>
<dbReference type="GO" id="GO:0003746">
    <property type="term" value="F:translation elongation factor activity"/>
    <property type="evidence" value="ECO:0007669"/>
    <property type="project" value="UniProtKB-KW"/>
</dbReference>
<name>A0A2G9YXM6_9BACT</name>
<dbReference type="SUPFAM" id="SSF50249">
    <property type="entry name" value="Nucleic acid-binding proteins"/>
    <property type="match status" value="2"/>
</dbReference>
<dbReference type="InterPro" id="IPR013185">
    <property type="entry name" value="Transl_elong_KOW-like"/>
</dbReference>
<dbReference type="InterPro" id="IPR014722">
    <property type="entry name" value="Rib_uL2_dom2"/>
</dbReference>
<feature type="domain" description="Elongation factor P C-terminal" evidence="2">
    <location>
        <begin position="130"/>
        <end position="185"/>
    </location>
</feature>
<comment type="similarity">
    <text evidence="1">Belongs to the elongation factor P family.</text>
</comment>
<dbReference type="FunFam" id="2.40.50.140:FF:000004">
    <property type="entry name" value="Elongation factor P"/>
    <property type="match status" value="1"/>
</dbReference>
<dbReference type="SMART" id="SM00841">
    <property type="entry name" value="Elong-fact-P_C"/>
    <property type="match status" value="1"/>
</dbReference>
<dbReference type="AlphaFoldDB" id="A0A2G9YXM6"/>
<proteinExistence type="inferred from homology"/>
<organism evidence="3 4">
    <name type="scientific">Candidatus Nealsonbacteria bacterium CG23_combo_of_CG06-09_8_20_14_all_38_19</name>
    <dbReference type="NCBI Taxonomy" id="1974721"/>
    <lineage>
        <taxon>Bacteria</taxon>
        <taxon>Candidatus Nealsoniibacteriota</taxon>
    </lineage>
</organism>
<dbReference type="EMBL" id="PCRP01000004">
    <property type="protein sequence ID" value="PIP24006.1"/>
    <property type="molecule type" value="Genomic_DNA"/>
</dbReference>
<dbReference type="InterPro" id="IPR008991">
    <property type="entry name" value="Translation_prot_SH3-like_sf"/>
</dbReference>
<dbReference type="Proteomes" id="UP000230273">
    <property type="component" value="Unassembled WGS sequence"/>
</dbReference>
<keyword evidence="3" id="KW-0648">Protein biosynthesis</keyword>
<evidence type="ECO:0000313" key="3">
    <source>
        <dbReference type="EMBL" id="PIP24006.1"/>
    </source>
</evidence>
<dbReference type="NCBIfam" id="NF001810">
    <property type="entry name" value="PRK00529.1"/>
    <property type="match status" value="1"/>
</dbReference>
<dbReference type="GO" id="GO:0005829">
    <property type="term" value="C:cytosol"/>
    <property type="evidence" value="ECO:0007669"/>
    <property type="project" value="UniProtKB-ARBA"/>
</dbReference>
<dbReference type="InterPro" id="IPR020599">
    <property type="entry name" value="Transl_elong_fac_P/YeiP"/>
</dbReference>
<gene>
    <name evidence="3" type="ORF">COX36_00280</name>
</gene>
<keyword evidence="3" id="KW-0251">Elongation factor</keyword>
<dbReference type="InterPro" id="IPR015365">
    <property type="entry name" value="Elong-fact-P_C"/>
</dbReference>
<dbReference type="InterPro" id="IPR012340">
    <property type="entry name" value="NA-bd_OB-fold"/>
</dbReference>
<dbReference type="Pfam" id="PF08207">
    <property type="entry name" value="EFP_N"/>
    <property type="match status" value="1"/>
</dbReference>
<accession>A0A2G9YXM6</accession>
<dbReference type="SUPFAM" id="SSF50104">
    <property type="entry name" value="Translation proteins SH3-like domain"/>
    <property type="match status" value="1"/>
</dbReference>
<dbReference type="Gene3D" id="2.40.50.140">
    <property type="entry name" value="Nucleic acid-binding proteins"/>
    <property type="match status" value="2"/>
</dbReference>
<dbReference type="PANTHER" id="PTHR30053:SF12">
    <property type="entry name" value="ELONGATION FACTOR P (EF-P) FAMILY PROTEIN"/>
    <property type="match status" value="1"/>
</dbReference>
<reference evidence="3 4" key="1">
    <citation type="submission" date="2017-09" db="EMBL/GenBank/DDBJ databases">
        <title>Depth-based differentiation of microbial function through sediment-hosted aquifers and enrichment of novel symbionts in the deep terrestrial subsurface.</title>
        <authorList>
            <person name="Probst A.J."/>
            <person name="Ladd B."/>
            <person name="Jarett J.K."/>
            <person name="Geller-Mcgrath D.E."/>
            <person name="Sieber C.M."/>
            <person name="Emerson J.B."/>
            <person name="Anantharaman K."/>
            <person name="Thomas B.C."/>
            <person name="Malmstrom R."/>
            <person name="Stieglmeier M."/>
            <person name="Klingl A."/>
            <person name="Woyke T."/>
            <person name="Ryan C.M."/>
            <person name="Banfield J.F."/>
        </authorList>
    </citation>
    <scope>NUCLEOTIDE SEQUENCE [LARGE SCALE GENOMIC DNA]</scope>
    <source>
        <strain evidence="3">CG23_combo_of_CG06-09_8_20_14_all_38_19</strain>
    </source>
</reference>
<dbReference type="CDD" id="cd05794">
    <property type="entry name" value="S1_EF-P_repeat_2"/>
    <property type="match status" value="1"/>
</dbReference>
<dbReference type="PANTHER" id="PTHR30053">
    <property type="entry name" value="ELONGATION FACTOR P"/>
    <property type="match status" value="1"/>
</dbReference>
<sequence>MLTHTDLKKGLKIVIDGQPFEVLESAPMKVAQRRPVMQTRIKNILNGNVSERNFQQGEVFEEADIEKFEAKFLYAHRDCYFFSDVNNPGKRFDLTKDQIGNAVRFLKQNQVVEALVFDGKVVNVSLPIKVQLKVTEAPPGIKGDRAQGGTKVVTLETGAQINAPLFVEAEDVIEINTETGEYSRRVE</sequence>
<comment type="caution">
    <text evidence="3">The sequence shown here is derived from an EMBL/GenBank/DDBJ whole genome shotgun (WGS) entry which is preliminary data.</text>
</comment>
<protein>
    <submittedName>
        <fullName evidence="3">Elongation factor P</fullName>
    </submittedName>
</protein>
<dbReference type="GO" id="GO:0043043">
    <property type="term" value="P:peptide biosynthetic process"/>
    <property type="evidence" value="ECO:0007669"/>
    <property type="project" value="InterPro"/>
</dbReference>
<evidence type="ECO:0000256" key="1">
    <source>
        <dbReference type="ARBA" id="ARBA00009479"/>
    </source>
</evidence>